<evidence type="ECO:0000256" key="1">
    <source>
        <dbReference type="SAM" id="MobiDB-lite"/>
    </source>
</evidence>
<evidence type="ECO:0000313" key="2">
    <source>
        <dbReference type="EMBL" id="PTQ36932.1"/>
    </source>
</evidence>
<evidence type="ECO:0000313" key="3">
    <source>
        <dbReference type="Proteomes" id="UP000244005"/>
    </source>
</evidence>
<proteinExistence type="predicted"/>
<protein>
    <submittedName>
        <fullName evidence="2">Uncharacterized protein</fullName>
    </submittedName>
</protein>
<name>A0A2R6WSV1_MARPO</name>
<feature type="region of interest" description="Disordered" evidence="1">
    <location>
        <begin position="1"/>
        <end position="28"/>
    </location>
</feature>
<dbReference type="AlphaFoldDB" id="A0A2R6WSV1"/>
<gene>
    <name evidence="2" type="ORF">MARPO_0060s0025</name>
</gene>
<keyword evidence="3" id="KW-1185">Reference proteome</keyword>
<dbReference type="EMBL" id="KZ772732">
    <property type="protein sequence ID" value="PTQ36932.1"/>
    <property type="molecule type" value="Genomic_DNA"/>
</dbReference>
<reference evidence="3" key="1">
    <citation type="journal article" date="2017" name="Cell">
        <title>Insights into land plant evolution garnered from the Marchantia polymorpha genome.</title>
        <authorList>
            <person name="Bowman J.L."/>
            <person name="Kohchi T."/>
            <person name="Yamato K.T."/>
            <person name="Jenkins J."/>
            <person name="Shu S."/>
            <person name="Ishizaki K."/>
            <person name="Yamaoka S."/>
            <person name="Nishihama R."/>
            <person name="Nakamura Y."/>
            <person name="Berger F."/>
            <person name="Adam C."/>
            <person name="Aki S.S."/>
            <person name="Althoff F."/>
            <person name="Araki T."/>
            <person name="Arteaga-Vazquez M.A."/>
            <person name="Balasubrmanian S."/>
            <person name="Barry K."/>
            <person name="Bauer D."/>
            <person name="Boehm C.R."/>
            <person name="Briginshaw L."/>
            <person name="Caballero-Perez J."/>
            <person name="Catarino B."/>
            <person name="Chen F."/>
            <person name="Chiyoda S."/>
            <person name="Chovatia M."/>
            <person name="Davies K.M."/>
            <person name="Delmans M."/>
            <person name="Demura T."/>
            <person name="Dierschke T."/>
            <person name="Dolan L."/>
            <person name="Dorantes-Acosta A.E."/>
            <person name="Eklund D.M."/>
            <person name="Florent S.N."/>
            <person name="Flores-Sandoval E."/>
            <person name="Fujiyama A."/>
            <person name="Fukuzawa H."/>
            <person name="Galik B."/>
            <person name="Grimanelli D."/>
            <person name="Grimwood J."/>
            <person name="Grossniklaus U."/>
            <person name="Hamada T."/>
            <person name="Haseloff J."/>
            <person name="Hetherington A.J."/>
            <person name="Higo A."/>
            <person name="Hirakawa Y."/>
            <person name="Hundley H.N."/>
            <person name="Ikeda Y."/>
            <person name="Inoue K."/>
            <person name="Inoue S.I."/>
            <person name="Ishida S."/>
            <person name="Jia Q."/>
            <person name="Kakita M."/>
            <person name="Kanazawa T."/>
            <person name="Kawai Y."/>
            <person name="Kawashima T."/>
            <person name="Kennedy M."/>
            <person name="Kinose K."/>
            <person name="Kinoshita T."/>
            <person name="Kohara Y."/>
            <person name="Koide E."/>
            <person name="Komatsu K."/>
            <person name="Kopischke S."/>
            <person name="Kubo M."/>
            <person name="Kyozuka J."/>
            <person name="Lagercrantz U."/>
            <person name="Lin S.S."/>
            <person name="Lindquist E."/>
            <person name="Lipzen A.M."/>
            <person name="Lu C.W."/>
            <person name="De Luna E."/>
            <person name="Martienssen R.A."/>
            <person name="Minamino N."/>
            <person name="Mizutani M."/>
            <person name="Mizutani M."/>
            <person name="Mochizuki N."/>
            <person name="Monte I."/>
            <person name="Mosher R."/>
            <person name="Nagasaki H."/>
            <person name="Nakagami H."/>
            <person name="Naramoto S."/>
            <person name="Nishitani K."/>
            <person name="Ohtani M."/>
            <person name="Okamoto T."/>
            <person name="Okumura M."/>
            <person name="Phillips J."/>
            <person name="Pollak B."/>
            <person name="Reinders A."/>
            <person name="Rovekamp M."/>
            <person name="Sano R."/>
            <person name="Sawa S."/>
            <person name="Schmid M.W."/>
            <person name="Shirakawa M."/>
            <person name="Solano R."/>
            <person name="Spunde A."/>
            <person name="Suetsugu N."/>
            <person name="Sugano S."/>
            <person name="Sugiyama A."/>
            <person name="Sun R."/>
            <person name="Suzuki Y."/>
            <person name="Takenaka M."/>
            <person name="Takezawa D."/>
            <person name="Tomogane H."/>
            <person name="Tsuzuki M."/>
            <person name="Ueda T."/>
            <person name="Umeda M."/>
            <person name="Ward J.M."/>
            <person name="Watanabe Y."/>
            <person name="Yazaki K."/>
            <person name="Yokoyama R."/>
            <person name="Yoshitake Y."/>
            <person name="Yotsui I."/>
            <person name="Zachgo S."/>
            <person name="Schmutz J."/>
        </authorList>
    </citation>
    <scope>NUCLEOTIDE SEQUENCE [LARGE SCALE GENOMIC DNA]</scope>
    <source>
        <strain evidence="3">Tak-1</strain>
    </source>
</reference>
<dbReference type="Gramene" id="Mp6g08940.1">
    <property type="protein sequence ID" value="Mp6g08940.1.cds1"/>
    <property type="gene ID" value="Mp6g08940"/>
</dbReference>
<accession>A0A2R6WSV1</accession>
<dbReference type="Proteomes" id="UP000244005">
    <property type="component" value="Unassembled WGS sequence"/>
</dbReference>
<sequence length="74" mass="8212">MKTAIQRHPPFKAALPGPPRDSETGNPDHMEKLATVATQSIHIFHSSLIRKSFRLSENISGFLGWRVPALPARP</sequence>
<organism evidence="2 3">
    <name type="scientific">Marchantia polymorpha</name>
    <name type="common">Common liverwort</name>
    <name type="synonym">Marchantia aquatica</name>
    <dbReference type="NCBI Taxonomy" id="3197"/>
    <lineage>
        <taxon>Eukaryota</taxon>
        <taxon>Viridiplantae</taxon>
        <taxon>Streptophyta</taxon>
        <taxon>Embryophyta</taxon>
        <taxon>Marchantiophyta</taxon>
        <taxon>Marchantiopsida</taxon>
        <taxon>Marchantiidae</taxon>
        <taxon>Marchantiales</taxon>
        <taxon>Marchantiaceae</taxon>
        <taxon>Marchantia</taxon>
    </lineage>
</organism>